<feature type="compositionally biased region" description="Basic and acidic residues" evidence="1">
    <location>
        <begin position="53"/>
        <end position="70"/>
    </location>
</feature>
<reference evidence="2 3" key="1">
    <citation type="submission" date="2019-07" db="EMBL/GenBank/DDBJ databases">
        <title>Whole genome shotgun sequence of Cellulomonas composti NBRC 100758.</title>
        <authorList>
            <person name="Hosoyama A."/>
            <person name="Uohara A."/>
            <person name="Ohji S."/>
            <person name="Ichikawa N."/>
        </authorList>
    </citation>
    <scope>NUCLEOTIDE SEQUENCE [LARGE SCALE GENOMIC DNA]</scope>
    <source>
        <strain evidence="2 3">NBRC 100758</strain>
    </source>
</reference>
<accession>A0A511JBK5</accession>
<sequence>MSAQWATYADAATLTGVPEATLRQWKRRGVVRAVTIGRKVHIDLADARRAERSLRLHGDRPGQGQRRADLRNVTTRAG</sequence>
<comment type="caution">
    <text evidence="2">The sequence shown here is derived from an EMBL/GenBank/DDBJ whole genome shotgun (WGS) entry which is preliminary data.</text>
</comment>
<evidence type="ECO:0008006" key="4">
    <source>
        <dbReference type="Google" id="ProtNLM"/>
    </source>
</evidence>
<keyword evidence="3" id="KW-1185">Reference proteome</keyword>
<dbReference type="SUPFAM" id="SSF46955">
    <property type="entry name" value="Putative DNA-binding domain"/>
    <property type="match status" value="1"/>
</dbReference>
<protein>
    <recommendedName>
        <fullName evidence="4">Helix-turn-helix domain-containing protein</fullName>
    </recommendedName>
</protein>
<evidence type="ECO:0000313" key="2">
    <source>
        <dbReference type="EMBL" id="GEL95370.1"/>
    </source>
</evidence>
<evidence type="ECO:0000313" key="3">
    <source>
        <dbReference type="Proteomes" id="UP000321720"/>
    </source>
</evidence>
<dbReference type="InterPro" id="IPR009061">
    <property type="entry name" value="DNA-bd_dom_put_sf"/>
</dbReference>
<name>A0A511JBK5_9CELL</name>
<dbReference type="AlphaFoldDB" id="A0A511JBK5"/>
<dbReference type="OrthoDB" id="9800334at2"/>
<organism evidence="2 3">
    <name type="scientific">Cellulomonas composti</name>
    <dbReference type="NCBI Taxonomy" id="266130"/>
    <lineage>
        <taxon>Bacteria</taxon>
        <taxon>Bacillati</taxon>
        <taxon>Actinomycetota</taxon>
        <taxon>Actinomycetes</taxon>
        <taxon>Micrococcales</taxon>
        <taxon>Cellulomonadaceae</taxon>
        <taxon>Cellulomonas</taxon>
    </lineage>
</organism>
<evidence type="ECO:0000256" key="1">
    <source>
        <dbReference type="SAM" id="MobiDB-lite"/>
    </source>
</evidence>
<dbReference type="EMBL" id="BJWG01000008">
    <property type="protein sequence ID" value="GEL95370.1"/>
    <property type="molecule type" value="Genomic_DNA"/>
</dbReference>
<dbReference type="RefSeq" id="WP_146843011.1">
    <property type="nucleotide sequence ID" value="NZ_BJWG01000008.1"/>
</dbReference>
<feature type="region of interest" description="Disordered" evidence="1">
    <location>
        <begin position="53"/>
        <end position="78"/>
    </location>
</feature>
<dbReference type="Proteomes" id="UP000321720">
    <property type="component" value="Unassembled WGS sequence"/>
</dbReference>
<gene>
    <name evidence="2" type="ORF">CCO02nite_20280</name>
</gene>
<proteinExistence type="predicted"/>